<evidence type="ECO:0000313" key="2">
    <source>
        <dbReference type="Proteomes" id="UP001499851"/>
    </source>
</evidence>
<comment type="caution">
    <text evidence="1">The sequence shown here is derived from an EMBL/GenBank/DDBJ whole genome shotgun (WGS) entry which is preliminary data.</text>
</comment>
<sequence>MGHRRLWRSVGYGGQRTASYGVSGGKAAERDGSAARFVVVSGGREFSERRVSYFKLAFSERNVHY</sequence>
<reference evidence="1 2" key="1">
    <citation type="journal article" date="2019" name="Int. J. Syst. Evol. Microbiol.">
        <title>The Global Catalogue of Microorganisms (GCM) 10K type strain sequencing project: providing services to taxonomists for standard genome sequencing and annotation.</title>
        <authorList>
            <consortium name="The Broad Institute Genomics Platform"/>
            <consortium name="The Broad Institute Genome Sequencing Center for Infectious Disease"/>
            <person name="Wu L."/>
            <person name="Ma J."/>
        </authorList>
    </citation>
    <scope>NUCLEOTIDE SEQUENCE [LARGE SCALE GENOMIC DNA]</scope>
    <source>
        <strain evidence="1 2">JCM 16001</strain>
    </source>
</reference>
<proteinExistence type="predicted"/>
<gene>
    <name evidence="1" type="ORF">GCM10009830_14780</name>
</gene>
<organism evidence="1 2">
    <name type="scientific">Glycomyces endophyticus</name>
    <dbReference type="NCBI Taxonomy" id="480996"/>
    <lineage>
        <taxon>Bacteria</taxon>
        <taxon>Bacillati</taxon>
        <taxon>Actinomycetota</taxon>
        <taxon>Actinomycetes</taxon>
        <taxon>Glycomycetales</taxon>
        <taxon>Glycomycetaceae</taxon>
        <taxon>Glycomyces</taxon>
    </lineage>
</organism>
<evidence type="ECO:0000313" key="1">
    <source>
        <dbReference type="EMBL" id="GAA1669969.1"/>
    </source>
</evidence>
<protein>
    <submittedName>
        <fullName evidence="1">Uncharacterized protein</fullName>
    </submittedName>
</protein>
<name>A0ABN2GEM0_9ACTN</name>
<dbReference type="EMBL" id="BAAAQF010000005">
    <property type="protein sequence ID" value="GAA1669969.1"/>
    <property type="molecule type" value="Genomic_DNA"/>
</dbReference>
<keyword evidence="2" id="KW-1185">Reference proteome</keyword>
<accession>A0ABN2GEM0</accession>
<dbReference type="Proteomes" id="UP001499851">
    <property type="component" value="Unassembled WGS sequence"/>
</dbReference>